<feature type="region of interest" description="Disordered" evidence="1">
    <location>
        <begin position="1"/>
        <end position="28"/>
    </location>
</feature>
<dbReference type="HOGENOM" id="CLU_093522_4_2_1"/>
<dbReference type="PANTHER" id="PTHR39474">
    <property type="entry name" value="UNNAMED PRODUCT"/>
    <property type="match status" value="1"/>
</dbReference>
<dbReference type="EMBL" id="KN831779">
    <property type="protein sequence ID" value="KIM41939.1"/>
    <property type="molecule type" value="Genomic_DNA"/>
</dbReference>
<dbReference type="Proteomes" id="UP000053424">
    <property type="component" value="Unassembled WGS sequence"/>
</dbReference>
<evidence type="ECO:0000313" key="2">
    <source>
        <dbReference type="EMBL" id="KIM41939.1"/>
    </source>
</evidence>
<keyword evidence="3" id="KW-1185">Reference proteome</keyword>
<dbReference type="STRING" id="686832.A0A0C3CCF8"/>
<reference evidence="2 3" key="1">
    <citation type="submission" date="2014-04" db="EMBL/GenBank/DDBJ databases">
        <authorList>
            <consortium name="DOE Joint Genome Institute"/>
            <person name="Kuo A."/>
            <person name="Gay G."/>
            <person name="Dore J."/>
            <person name="Kohler A."/>
            <person name="Nagy L.G."/>
            <person name="Floudas D."/>
            <person name="Copeland A."/>
            <person name="Barry K.W."/>
            <person name="Cichocki N."/>
            <person name="Veneault-Fourrey C."/>
            <person name="LaButti K."/>
            <person name="Lindquist E.A."/>
            <person name="Lipzen A."/>
            <person name="Lundell T."/>
            <person name="Morin E."/>
            <person name="Murat C."/>
            <person name="Sun H."/>
            <person name="Tunlid A."/>
            <person name="Henrissat B."/>
            <person name="Grigoriev I.V."/>
            <person name="Hibbett D.S."/>
            <person name="Martin F."/>
            <person name="Nordberg H.P."/>
            <person name="Cantor M.N."/>
            <person name="Hua S.X."/>
        </authorList>
    </citation>
    <scope>NUCLEOTIDE SEQUENCE [LARGE SCALE GENOMIC DNA]</scope>
    <source>
        <strain evidence="3">h7</strain>
    </source>
</reference>
<gene>
    <name evidence="2" type="ORF">M413DRAFT_445140</name>
</gene>
<proteinExistence type="predicted"/>
<feature type="region of interest" description="Disordered" evidence="1">
    <location>
        <begin position="90"/>
        <end position="122"/>
    </location>
</feature>
<accession>A0A0C3CCF8</accession>
<organism evidence="2 3">
    <name type="scientific">Hebeloma cylindrosporum</name>
    <dbReference type="NCBI Taxonomy" id="76867"/>
    <lineage>
        <taxon>Eukaryota</taxon>
        <taxon>Fungi</taxon>
        <taxon>Dikarya</taxon>
        <taxon>Basidiomycota</taxon>
        <taxon>Agaricomycotina</taxon>
        <taxon>Agaricomycetes</taxon>
        <taxon>Agaricomycetidae</taxon>
        <taxon>Agaricales</taxon>
        <taxon>Agaricineae</taxon>
        <taxon>Hymenogastraceae</taxon>
        <taxon>Hebeloma</taxon>
    </lineage>
</organism>
<sequence>MDVQREDASNPSACAPKLSLPSPEAGSCVSDAHAKKLDVDGPLQSIKLDELGPMVVNNDGTLSRIANWAQMTDAERERTVRVLSKRNRLRLANEEKKQRDLDGEAGVGPSSEQTGLSILKES</sequence>
<dbReference type="AlphaFoldDB" id="A0A0C3CCF8"/>
<reference evidence="3" key="2">
    <citation type="submission" date="2015-01" db="EMBL/GenBank/DDBJ databases">
        <title>Evolutionary Origins and Diversification of the Mycorrhizal Mutualists.</title>
        <authorList>
            <consortium name="DOE Joint Genome Institute"/>
            <consortium name="Mycorrhizal Genomics Consortium"/>
            <person name="Kohler A."/>
            <person name="Kuo A."/>
            <person name="Nagy L.G."/>
            <person name="Floudas D."/>
            <person name="Copeland A."/>
            <person name="Barry K.W."/>
            <person name="Cichocki N."/>
            <person name="Veneault-Fourrey C."/>
            <person name="LaButti K."/>
            <person name="Lindquist E.A."/>
            <person name="Lipzen A."/>
            <person name="Lundell T."/>
            <person name="Morin E."/>
            <person name="Murat C."/>
            <person name="Riley R."/>
            <person name="Ohm R."/>
            <person name="Sun H."/>
            <person name="Tunlid A."/>
            <person name="Henrissat B."/>
            <person name="Grigoriev I.V."/>
            <person name="Hibbett D.S."/>
            <person name="Martin F."/>
        </authorList>
    </citation>
    <scope>NUCLEOTIDE SEQUENCE [LARGE SCALE GENOMIC DNA]</scope>
    <source>
        <strain evidence="3">h7</strain>
    </source>
</reference>
<feature type="compositionally biased region" description="Basic and acidic residues" evidence="1">
    <location>
        <begin position="91"/>
        <end position="102"/>
    </location>
</feature>
<protein>
    <submittedName>
        <fullName evidence="2">Uncharacterized protein</fullName>
    </submittedName>
</protein>
<dbReference type="OrthoDB" id="4590138at2759"/>
<evidence type="ECO:0000256" key="1">
    <source>
        <dbReference type="SAM" id="MobiDB-lite"/>
    </source>
</evidence>
<dbReference type="PANTHER" id="PTHR39474:SF1">
    <property type="entry name" value="FUNGAL SPECIFIC TRANSCRIPTION FACTOR"/>
    <property type="match status" value="1"/>
</dbReference>
<evidence type="ECO:0000313" key="3">
    <source>
        <dbReference type="Proteomes" id="UP000053424"/>
    </source>
</evidence>
<name>A0A0C3CCF8_HEBCY</name>